<name>A0ABV3QZA4_9HYPH</name>
<accession>A0ABV3QZA4</accession>
<organism evidence="1 2">
    <name type="scientific">Mesorhizobium marinum</name>
    <dbReference type="NCBI Taxonomy" id="3228790"/>
    <lineage>
        <taxon>Bacteria</taxon>
        <taxon>Pseudomonadati</taxon>
        <taxon>Pseudomonadota</taxon>
        <taxon>Alphaproteobacteria</taxon>
        <taxon>Hyphomicrobiales</taxon>
        <taxon>Phyllobacteriaceae</taxon>
        <taxon>Mesorhizobium</taxon>
    </lineage>
</organism>
<reference evidence="1 2" key="1">
    <citation type="submission" date="2024-06" db="EMBL/GenBank/DDBJ databases">
        <authorList>
            <person name="Tuo L."/>
        </authorList>
    </citation>
    <scope>NUCLEOTIDE SEQUENCE [LARGE SCALE GENOMIC DNA]</scope>
    <source>
        <strain evidence="1 2">ZMM04-5</strain>
    </source>
</reference>
<sequence>MDQSLHNERDRAERMLFGSTVCVRTGDNTTRAVKSVKGACEVLIDWPHARRGPVYQSTMEVLQAALAGKASVEEAHDAFLAFASHADVLVT</sequence>
<dbReference type="EMBL" id="JBFOCI010000002">
    <property type="protein sequence ID" value="MEW9806406.1"/>
    <property type="molecule type" value="Genomic_DNA"/>
</dbReference>
<dbReference type="RefSeq" id="WP_367723471.1">
    <property type="nucleotide sequence ID" value="NZ_JBFOCI010000002.1"/>
</dbReference>
<gene>
    <name evidence="1" type="ORF">ABUE31_10450</name>
</gene>
<evidence type="ECO:0000313" key="1">
    <source>
        <dbReference type="EMBL" id="MEW9806406.1"/>
    </source>
</evidence>
<dbReference type="Gene3D" id="6.10.250.730">
    <property type="match status" value="1"/>
</dbReference>
<comment type="caution">
    <text evidence="1">The sequence shown here is derived from an EMBL/GenBank/DDBJ whole genome shotgun (WGS) entry which is preliminary data.</text>
</comment>
<keyword evidence="2" id="KW-1185">Reference proteome</keyword>
<proteinExistence type="predicted"/>
<protein>
    <submittedName>
        <fullName evidence="1">DUF982 domain-containing protein</fullName>
    </submittedName>
</protein>
<dbReference type="InterPro" id="IPR010385">
    <property type="entry name" value="DUF982"/>
</dbReference>
<evidence type="ECO:0000313" key="2">
    <source>
        <dbReference type="Proteomes" id="UP001556196"/>
    </source>
</evidence>
<dbReference type="Proteomes" id="UP001556196">
    <property type="component" value="Unassembled WGS sequence"/>
</dbReference>
<dbReference type="Pfam" id="PF06169">
    <property type="entry name" value="DUF982"/>
    <property type="match status" value="1"/>
</dbReference>